<gene>
    <name evidence="2" type="ORF">PPRIM_AZ9-3.1.T0240387</name>
    <name evidence="3" type="ORF">PPRIM_AZ9-3.1.T0240389</name>
</gene>
<dbReference type="EMBL" id="CAJJDM010000022">
    <property type="protein sequence ID" value="CAD8056591.1"/>
    <property type="molecule type" value="Genomic_DNA"/>
</dbReference>
<keyword evidence="1" id="KW-1133">Transmembrane helix</keyword>
<comment type="caution">
    <text evidence="3">The sequence shown here is derived from an EMBL/GenBank/DDBJ whole genome shotgun (WGS) entry which is preliminary data.</text>
</comment>
<organism evidence="3 4">
    <name type="scientific">Paramecium primaurelia</name>
    <dbReference type="NCBI Taxonomy" id="5886"/>
    <lineage>
        <taxon>Eukaryota</taxon>
        <taxon>Sar</taxon>
        <taxon>Alveolata</taxon>
        <taxon>Ciliophora</taxon>
        <taxon>Intramacronucleata</taxon>
        <taxon>Oligohymenophorea</taxon>
        <taxon>Peniculida</taxon>
        <taxon>Parameciidae</taxon>
        <taxon>Paramecium</taxon>
    </lineage>
</organism>
<evidence type="ECO:0000256" key="1">
    <source>
        <dbReference type="SAM" id="Phobius"/>
    </source>
</evidence>
<protein>
    <recommendedName>
        <fullName evidence="5">Transmembrane protein</fullName>
    </recommendedName>
</protein>
<evidence type="ECO:0000313" key="4">
    <source>
        <dbReference type="Proteomes" id="UP000688137"/>
    </source>
</evidence>
<evidence type="ECO:0000313" key="3">
    <source>
        <dbReference type="EMBL" id="CAD8056591.1"/>
    </source>
</evidence>
<feature type="transmembrane region" description="Helical" evidence="1">
    <location>
        <begin position="85"/>
        <end position="102"/>
    </location>
</feature>
<keyword evidence="1" id="KW-0812">Transmembrane</keyword>
<evidence type="ECO:0000313" key="2">
    <source>
        <dbReference type="EMBL" id="CAD8056589.1"/>
    </source>
</evidence>
<dbReference type="AlphaFoldDB" id="A0A8S1KQA5"/>
<dbReference type="Proteomes" id="UP000688137">
    <property type="component" value="Unassembled WGS sequence"/>
</dbReference>
<reference evidence="3" key="1">
    <citation type="submission" date="2021-01" db="EMBL/GenBank/DDBJ databases">
        <authorList>
            <consortium name="Genoscope - CEA"/>
            <person name="William W."/>
        </authorList>
    </citation>
    <scope>NUCLEOTIDE SEQUENCE</scope>
</reference>
<evidence type="ECO:0008006" key="5">
    <source>
        <dbReference type="Google" id="ProtNLM"/>
    </source>
</evidence>
<dbReference type="EMBL" id="CAJJDM010000022">
    <property type="protein sequence ID" value="CAD8056589.1"/>
    <property type="molecule type" value="Genomic_DNA"/>
</dbReference>
<proteinExistence type="predicted"/>
<keyword evidence="4" id="KW-1185">Reference proteome</keyword>
<sequence length="109" mass="13485">MQRQTIEKLKAPFYQNIRIMQMQFNTSTMQSFQTIRRSSRKTMVQTFKNIGFYPEDQKKKYKLLKNLSQQRSYQIKAQMYFKFKYQAYTFYIFLKCFLLLVLKRKKEAQ</sequence>
<name>A0A8S1KQA5_PARPR</name>
<keyword evidence="1" id="KW-0472">Membrane</keyword>
<accession>A0A8S1KQA5</accession>